<dbReference type="KEGG" id="fam:OYT1_ch0276"/>
<evidence type="ECO:0000313" key="2">
    <source>
        <dbReference type="Proteomes" id="UP000033070"/>
    </source>
</evidence>
<dbReference type="STRING" id="1188319.OYT1_00476"/>
<dbReference type="AlphaFoldDB" id="A0A2Z6G8W5"/>
<dbReference type="Proteomes" id="UP000033070">
    <property type="component" value="Chromosome"/>
</dbReference>
<keyword evidence="1" id="KW-0282">Flagellum</keyword>
<protein>
    <submittedName>
        <fullName evidence="1">Flagellar biosynthetic protein FliU</fullName>
    </submittedName>
</protein>
<organism evidence="1 2">
    <name type="scientific">Ferriphaselus amnicola</name>
    <dbReference type="NCBI Taxonomy" id="1188319"/>
    <lineage>
        <taxon>Bacteria</taxon>
        <taxon>Pseudomonadati</taxon>
        <taxon>Pseudomonadota</taxon>
        <taxon>Betaproteobacteria</taxon>
        <taxon>Nitrosomonadales</taxon>
        <taxon>Gallionellaceae</taxon>
        <taxon>Ferriphaselus</taxon>
    </lineage>
</organism>
<evidence type="ECO:0000313" key="1">
    <source>
        <dbReference type="EMBL" id="BBE49849.1"/>
    </source>
</evidence>
<name>A0A2Z6G8W5_9PROT</name>
<keyword evidence="1" id="KW-0969">Cilium</keyword>
<proteinExistence type="predicted"/>
<keyword evidence="2" id="KW-1185">Reference proteome</keyword>
<dbReference type="NCBIfam" id="NF038110">
    <property type="entry name" value="Lys_methyl_FliB"/>
    <property type="match status" value="1"/>
</dbReference>
<dbReference type="RefSeq" id="WP_062625697.1">
    <property type="nucleotide sequence ID" value="NZ_AP018738.1"/>
</dbReference>
<reference evidence="1 2" key="1">
    <citation type="submission" date="2018-06" db="EMBL/GenBank/DDBJ databases">
        <title>OYT1 Genome Sequencing.</title>
        <authorList>
            <person name="Kato S."/>
            <person name="Itoh T."/>
            <person name="Ohkuma M."/>
        </authorList>
    </citation>
    <scope>NUCLEOTIDE SEQUENCE [LARGE SCALE GENOMIC DNA]</scope>
    <source>
        <strain evidence="1 2">OYT1</strain>
    </source>
</reference>
<gene>
    <name evidence="1" type="ORF">OYT1_ch0276</name>
</gene>
<accession>A0A2Z6G8W5</accession>
<sequence length="420" mass="46463">MEQKSMLVPDYYAEFHCIGSACEESCCVGWNIPLDEVSYRRYQACRHQELTPLFREALIENTDVQTRSKENVAALKCSSDGRCLLLQSDGLCSIHRLLGEEALSNTCATFPRYVNLFGGKMELSLGIACPEAARRVLLHPEPIGFDLVDADTSIEARGFVSHRFPNQGEGDPAQMAILNELRALVIGLLQFRELTLGARLMVLGFLLEDVDKVASSAKFSHASELLPILKGYADFVSDPASVEAQFAQIVGDLPRKIGTIGNVLAQLLAERATPRMRECLIAASSGLLAGETDKPVADTEVLARYRAGYHDHYTPYFASNGYILENYLVNQVLTRLFPFALRNFLDLYRELVCNLAIVQVLLVGMAAHDQGLSDERVVQLLQSFARKTNHNPAYLEKLLAAIGATGPGQFVDVMWMLKES</sequence>
<dbReference type="OrthoDB" id="86584at2"/>
<dbReference type="EMBL" id="AP018738">
    <property type="protein sequence ID" value="BBE49849.1"/>
    <property type="molecule type" value="Genomic_DNA"/>
</dbReference>
<keyword evidence="1" id="KW-0966">Cell projection</keyword>